<dbReference type="KEGG" id="cel:CELE_K07E12.2"/>
<evidence type="ECO:0000313" key="4">
    <source>
        <dbReference type="WormBase" id="K07E12.2"/>
    </source>
</evidence>
<dbReference type="WormBase" id="K07E12.2">
    <property type="protein sequence ID" value="CE50478"/>
    <property type="gene ID" value="WBGene00019501"/>
</dbReference>
<reference evidence="2 3" key="1">
    <citation type="journal article" date="1998" name="Science">
        <title>Genome sequence of the nematode C. elegans: a platform for investigating biology.</title>
        <authorList>
            <consortium name="The C. elegans sequencing consortium"/>
            <person name="Sulson J.E."/>
            <person name="Waterston R."/>
        </authorList>
    </citation>
    <scope>NUCLEOTIDE SEQUENCE [LARGE SCALE GENOMIC DNA]</scope>
    <source>
        <strain evidence="2 3">Bristol N2</strain>
    </source>
</reference>
<proteinExistence type="predicted"/>
<dbReference type="UCSC" id="K07E12.2">
    <property type="organism name" value="c. elegans"/>
</dbReference>
<accession>Q21283</accession>
<evidence type="ECO:0000313" key="3">
    <source>
        <dbReference type="Proteomes" id="UP000001940"/>
    </source>
</evidence>
<dbReference type="RefSeq" id="NP_498480.2">
    <property type="nucleotide sequence ID" value="NM_066079.2"/>
</dbReference>
<dbReference type="EMBL" id="BX284603">
    <property type="protein sequence ID" value="CCD72778.2"/>
    <property type="molecule type" value="Genomic_DNA"/>
</dbReference>
<gene>
    <name evidence="2" type="ORF">CELE_K07E12.2</name>
    <name evidence="2 4" type="ORF">K07E12.2</name>
</gene>
<dbReference type="AlphaFoldDB" id="Q21283"/>
<dbReference type="AGR" id="WB:WBGene00019501"/>
<dbReference type="InParanoid" id="Q21283"/>
<sequence>MEVSRFCEEKEINNYQSQLEARKLKRQELMEKFAKERHKRNREKELKKLSEGRGKWFKGVETRKSNKEKKKNSKKIEDAKNNEGSSGALKMEQECCLENVKEKVVKMISVVKAEIKKEEV</sequence>
<organism evidence="2 3">
    <name type="scientific">Caenorhabditis elegans</name>
    <dbReference type="NCBI Taxonomy" id="6239"/>
    <lineage>
        <taxon>Eukaryota</taxon>
        <taxon>Metazoa</taxon>
        <taxon>Ecdysozoa</taxon>
        <taxon>Nematoda</taxon>
        <taxon>Chromadorea</taxon>
        <taxon>Rhabditida</taxon>
        <taxon>Rhabditina</taxon>
        <taxon>Rhabditomorpha</taxon>
        <taxon>Rhabditoidea</taxon>
        <taxon>Rhabditidae</taxon>
        <taxon>Peloderinae</taxon>
        <taxon>Caenorhabditis</taxon>
    </lineage>
</organism>
<dbReference type="Proteomes" id="UP000001940">
    <property type="component" value="Chromosome III"/>
</dbReference>
<evidence type="ECO:0000256" key="1">
    <source>
        <dbReference type="SAM" id="MobiDB-lite"/>
    </source>
</evidence>
<dbReference type="PIR" id="T16579">
    <property type="entry name" value="T16579"/>
</dbReference>
<feature type="region of interest" description="Disordered" evidence="1">
    <location>
        <begin position="57"/>
        <end position="85"/>
    </location>
</feature>
<protein>
    <submittedName>
        <fullName evidence="2">Uncharacterized protein</fullName>
    </submittedName>
</protein>
<evidence type="ECO:0000313" key="2">
    <source>
        <dbReference type="EMBL" id="CCD72778.2"/>
    </source>
</evidence>
<dbReference type="GeneID" id="187117"/>
<dbReference type="CTD" id="187117"/>
<keyword evidence="3" id="KW-1185">Reference proteome</keyword>
<dbReference type="HOGENOM" id="CLU_2429052_0_0_1"/>
<name>Q21283_CAEEL</name>
<dbReference type="SMR" id="Q21283"/>
<dbReference type="Bgee" id="WBGene00019501">
    <property type="expression patterns" value="Expressed in adult organism and 1 other cell type or tissue"/>
</dbReference>